<gene>
    <name evidence="2" type="ORF">P3T76_013066</name>
</gene>
<keyword evidence="3" id="KW-1185">Reference proteome</keyword>
<proteinExistence type="predicted"/>
<comment type="caution">
    <text evidence="2">The sequence shown here is derived from an EMBL/GenBank/DDBJ whole genome shotgun (WGS) entry which is preliminary data.</text>
</comment>
<feature type="transmembrane region" description="Helical" evidence="1">
    <location>
        <begin position="49"/>
        <end position="66"/>
    </location>
</feature>
<name>A0AAD9LCG1_9STRA</name>
<evidence type="ECO:0008006" key="4">
    <source>
        <dbReference type="Google" id="ProtNLM"/>
    </source>
</evidence>
<accession>A0AAD9LCG1</accession>
<organism evidence="2 3">
    <name type="scientific">Phytophthora citrophthora</name>
    <dbReference type="NCBI Taxonomy" id="4793"/>
    <lineage>
        <taxon>Eukaryota</taxon>
        <taxon>Sar</taxon>
        <taxon>Stramenopiles</taxon>
        <taxon>Oomycota</taxon>
        <taxon>Peronosporomycetes</taxon>
        <taxon>Peronosporales</taxon>
        <taxon>Peronosporaceae</taxon>
        <taxon>Phytophthora</taxon>
    </lineage>
</organism>
<evidence type="ECO:0000256" key="1">
    <source>
        <dbReference type="SAM" id="Phobius"/>
    </source>
</evidence>
<feature type="transmembrane region" description="Helical" evidence="1">
    <location>
        <begin position="24"/>
        <end position="43"/>
    </location>
</feature>
<evidence type="ECO:0000313" key="3">
    <source>
        <dbReference type="Proteomes" id="UP001259832"/>
    </source>
</evidence>
<sequence length="126" mass="13612">MTEMDLTPAERDVFLKYRQKGKQTAAAGGLLGATTMAGVWKLAALRRGVGITGLIVGGVIGSGISMRGSGIQREMVTEILRLPVEKSQRAAQAREILQTKLQHNAFAQELLKDSGFPLSQDPFDQD</sequence>
<protein>
    <recommendedName>
        <fullName evidence="4">Transmembrane protein</fullName>
    </recommendedName>
</protein>
<keyword evidence="1" id="KW-0472">Membrane</keyword>
<reference evidence="2" key="1">
    <citation type="submission" date="2023-08" db="EMBL/GenBank/DDBJ databases">
        <title>Reference Genome Resource for the Citrus Pathogen Phytophthora citrophthora.</title>
        <authorList>
            <person name="Moller H."/>
            <person name="Coetzee B."/>
            <person name="Rose L.J."/>
            <person name="Van Niekerk J.M."/>
        </authorList>
    </citation>
    <scope>NUCLEOTIDE SEQUENCE</scope>
    <source>
        <strain evidence="2">STE-U-9442</strain>
    </source>
</reference>
<dbReference type="AlphaFoldDB" id="A0AAD9LCG1"/>
<keyword evidence="1" id="KW-1133">Transmembrane helix</keyword>
<dbReference type="Proteomes" id="UP001259832">
    <property type="component" value="Unassembled WGS sequence"/>
</dbReference>
<evidence type="ECO:0000313" key="2">
    <source>
        <dbReference type="EMBL" id="KAK1931310.1"/>
    </source>
</evidence>
<keyword evidence="1" id="KW-0812">Transmembrane</keyword>
<dbReference type="EMBL" id="JASMQC010000034">
    <property type="protein sequence ID" value="KAK1931310.1"/>
    <property type="molecule type" value="Genomic_DNA"/>
</dbReference>